<dbReference type="Pfam" id="PF12349">
    <property type="entry name" value="Sterol-sensing"/>
    <property type="match status" value="1"/>
</dbReference>
<dbReference type="Pfam" id="PF24017">
    <property type="entry name" value="Beta-prop_SCAP"/>
    <property type="match status" value="1"/>
</dbReference>
<dbReference type="GO" id="GO:0032933">
    <property type="term" value="P:SREBP signaling pathway"/>
    <property type="evidence" value="ECO:0007669"/>
    <property type="project" value="InterPro"/>
</dbReference>
<dbReference type="PROSITE" id="PS50156">
    <property type="entry name" value="SSD"/>
    <property type="match status" value="1"/>
</dbReference>
<keyword evidence="18" id="KW-0753">Steroid metabolism</keyword>
<evidence type="ECO:0000256" key="4">
    <source>
        <dbReference type="ARBA" id="ARBA00007410"/>
    </source>
</evidence>
<keyword evidence="17" id="KW-0325">Glycoprotein</keyword>
<evidence type="ECO:0000256" key="20">
    <source>
        <dbReference type="PROSITE-ProRule" id="PRU00221"/>
    </source>
</evidence>
<dbReference type="InterPro" id="IPR036322">
    <property type="entry name" value="WD40_repeat_dom_sf"/>
</dbReference>
<reference evidence="24" key="1">
    <citation type="submission" date="2022-01" db="EMBL/GenBank/DDBJ databases">
        <authorList>
            <person name="King R."/>
        </authorList>
    </citation>
    <scope>NUCLEOTIDE SEQUENCE</scope>
</reference>
<feature type="transmembrane region" description="Helical" evidence="22">
    <location>
        <begin position="280"/>
        <end position="299"/>
    </location>
</feature>
<dbReference type="Pfam" id="PF24006">
    <property type="entry name" value="SCAP_N"/>
    <property type="match status" value="1"/>
</dbReference>
<dbReference type="EMBL" id="OU900100">
    <property type="protein sequence ID" value="CAG9864006.1"/>
    <property type="molecule type" value="Genomic_DNA"/>
</dbReference>
<dbReference type="InterPro" id="IPR057041">
    <property type="entry name" value="SCAP_N"/>
</dbReference>
<comment type="subcellular location">
    <subcellularLocation>
        <location evidence="2">Cytoplasmic vesicle</location>
        <location evidence="2">COPII-coated vesicle membrane</location>
        <topology evidence="2">Multi-pass membrane protein</topology>
    </subcellularLocation>
    <subcellularLocation>
        <location evidence="1">Endoplasmic reticulum membrane</location>
        <topology evidence="1">Multi-pass membrane protein</topology>
    </subcellularLocation>
    <subcellularLocation>
        <location evidence="3">Golgi apparatus membrane</location>
        <topology evidence="3">Multi-pass membrane protein</topology>
    </subcellularLocation>
</comment>
<evidence type="ECO:0000256" key="8">
    <source>
        <dbReference type="ARBA" id="ARBA00022692"/>
    </source>
</evidence>
<evidence type="ECO:0000256" key="19">
    <source>
        <dbReference type="ARBA" id="ARBA00045958"/>
    </source>
</evidence>
<keyword evidence="8 22" id="KW-0812">Transmembrane</keyword>
<feature type="region of interest" description="Disordered" evidence="21">
    <location>
        <begin position="810"/>
        <end position="840"/>
    </location>
</feature>
<keyword evidence="6" id="KW-0153">Cholesterol metabolism</keyword>
<feature type="transmembrane region" description="Helical" evidence="22">
    <location>
        <begin position="27"/>
        <end position="55"/>
    </location>
</feature>
<evidence type="ECO:0000256" key="13">
    <source>
        <dbReference type="ARBA" id="ARBA00023098"/>
    </source>
</evidence>
<dbReference type="InterPro" id="IPR001680">
    <property type="entry name" value="WD40_rpt"/>
</dbReference>
<feature type="transmembrane region" description="Helical" evidence="22">
    <location>
        <begin position="388"/>
        <end position="409"/>
    </location>
</feature>
<evidence type="ECO:0000256" key="10">
    <source>
        <dbReference type="ARBA" id="ARBA00022824"/>
    </source>
</evidence>
<sequence length="1253" mass="142618">MIPRGEEPHTRGNKKGQSTLQEKVGGFYYTLGLFCISYPISVLCFAIFVIIVSWFPLVNVSFPGKAPQVRIANFTVIDNAQPFCYVQQIVLRIAVLPWKTELALGDAFRAPLYEAFKLLDVVRNYQDKNSFKNLGHVCLHIEAIKKAHNDRSNILPQYSCLLLSPANLWNQDVQQFSQDSGILNTIFNHHSFQKGKTSISDMVFGMHLLDTGIKRYPLRNRPRIIQYAVTLFFKEYDIQFIEGLKEKLSTVYPLYQDTNRIIESKLNDTILIEYPEEINYIEVVPLFTAFVLLFLYYYFSVRKIEIIKSKLGMAFTATFTVFCNLTMTMGICFFFGLTLNYEGCKSIIPYFTLLVGLENVLVLTKSIVATPLHLDVKIRNAQGLSNEGWSITKNLLLEITVLTFGLFTFNPEIQEFCIFSIVALITDYFLQMFFYLTILGLDMNRMSHTIDKMSQKFRNNLYQQQSFFDKPFTGVVKGLVRSKSHPRLTSFPANIVAAQKQDSKEKIPKRVKLVNIWARTRFFQRSFMLLMMIYISLIAYNSDLIKQYILQENQRNATMDVDTLSTINIFPVLKNRSLEVNYVTYNPLDKYDQNQTEGLEKLKHPEYAPWLKLPARHWSSILRKYNISLSGQLIAVLPNIKLSHVVRPEQAVLLRNPHEKYGEKFQWQALAVALDPIEFSDDSPGASLPQSEQPFYPTSPMEIFLTTILCLISIVVLAYAFVVFYRCVCSRNYAEWRASWFNEKVDSEQEDQVLLEAMPISLDGHNQEIDCIATDGTNIVSACLGGQLKVFDNNTAELIGQIDRKSYFSGAKSPDLSPDVDETISDYESGSPPSRDDPFPKLLNKINTDFSHVGDDADQSAYSDSKYNFNKYFRHFYFDHNFDVRQRGRSENCKDDGAKRHSINDNANRDLLEVFDDHSKEFEACKLSPIWCIDYLDNLIVIGRADGRLEFWEASTGTLKCMYEDGTDSGVNHVKMIGAKVIAVRLCGSLELLQLQTYNQGRPIDWNFTIAYRRTHVRTGSAGSISEQDLKNKAYSEEDLKCSKIQTVKAHQQPVTCLDCEGGRILTGSQDHTLKVFRLEDGSPLYTLHGHCGPITCLFIDRVNPATSGSGSQDGMLCVWDLLTGTCMYSIQAHDGGITSLAYSASYVISQGSDDRLCVWERFQGHLLNTINVSQTFSRCNVAMLAQHLVVTGRSGGLIIWDVRTGDCVRTVTLGRGPCIFINHLVLLRDAVLCDYGKQLVIVRFPLMAHKFD</sequence>
<evidence type="ECO:0000313" key="24">
    <source>
        <dbReference type="EMBL" id="CAG9864006.1"/>
    </source>
</evidence>
<organism evidence="24 25">
    <name type="scientific">Phyllotreta striolata</name>
    <name type="common">Striped flea beetle</name>
    <name type="synonym">Crioceris striolata</name>
    <dbReference type="NCBI Taxonomy" id="444603"/>
    <lineage>
        <taxon>Eukaryota</taxon>
        <taxon>Metazoa</taxon>
        <taxon>Ecdysozoa</taxon>
        <taxon>Arthropoda</taxon>
        <taxon>Hexapoda</taxon>
        <taxon>Insecta</taxon>
        <taxon>Pterygota</taxon>
        <taxon>Neoptera</taxon>
        <taxon>Endopterygota</taxon>
        <taxon>Coleoptera</taxon>
        <taxon>Polyphaga</taxon>
        <taxon>Cucujiformia</taxon>
        <taxon>Chrysomeloidea</taxon>
        <taxon>Chrysomelidae</taxon>
        <taxon>Galerucinae</taxon>
        <taxon>Alticini</taxon>
        <taxon>Phyllotreta</taxon>
    </lineage>
</organism>
<dbReference type="SUPFAM" id="SSF50978">
    <property type="entry name" value="WD40 repeat-like"/>
    <property type="match status" value="1"/>
</dbReference>
<dbReference type="OrthoDB" id="361494at2759"/>
<keyword evidence="13" id="KW-0443">Lipid metabolism</keyword>
<feature type="transmembrane region" description="Helical" evidence="22">
    <location>
        <begin position="522"/>
        <end position="540"/>
    </location>
</feature>
<dbReference type="AlphaFoldDB" id="A0A9N9XVT5"/>
<keyword evidence="11 22" id="KW-1133">Transmembrane helix</keyword>
<evidence type="ECO:0000256" key="7">
    <source>
        <dbReference type="ARBA" id="ARBA00022574"/>
    </source>
</evidence>
<feature type="transmembrane region" description="Helical" evidence="22">
    <location>
        <begin position="703"/>
        <end position="725"/>
    </location>
</feature>
<proteinExistence type="inferred from homology"/>
<evidence type="ECO:0000256" key="9">
    <source>
        <dbReference type="ARBA" id="ARBA00022737"/>
    </source>
</evidence>
<evidence type="ECO:0000256" key="2">
    <source>
        <dbReference type="ARBA" id="ARBA00004557"/>
    </source>
</evidence>
<evidence type="ECO:0000256" key="22">
    <source>
        <dbReference type="SAM" id="Phobius"/>
    </source>
</evidence>
<evidence type="ECO:0000256" key="14">
    <source>
        <dbReference type="ARBA" id="ARBA00023121"/>
    </source>
</evidence>
<dbReference type="SUPFAM" id="SSF82866">
    <property type="entry name" value="Multidrug efflux transporter AcrB transmembrane domain"/>
    <property type="match status" value="1"/>
</dbReference>
<keyword evidence="9" id="KW-0677">Repeat</keyword>
<dbReference type="SMART" id="SM00320">
    <property type="entry name" value="WD40"/>
    <property type="match status" value="6"/>
</dbReference>
<evidence type="ECO:0000256" key="1">
    <source>
        <dbReference type="ARBA" id="ARBA00004477"/>
    </source>
</evidence>
<comment type="similarity">
    <text evidence="4">Belongs to the WD repeat SCAP family.</text>
</comment>
<keyword evidence="15 22" id="KW-0472">Membrane</keyword>
<feature type="domain" description="SSD" evidence="23">
    <location>
        <begin position="282"/>
        <end position="441"/>
    </location>
</feature>
<dbReference type="InterPro" id="IPR057042">
    <property type="entry name" value="Beta-prop_SCAP"/>
</dbReference>
<dbReference type="Proteomes" id="UP001153712">
    <property type="component" value="Chromosome 7"/>
</dbReference>
<accession>A0A9N9XVT5</accession>
<keyword evidence="16" id="KW-1207">Sterol metabolism</keyword>
<evidence type="ECO:0000256" key="17">
    <source>
        <dbReference type="ARBA" id="ARBA00023180"/>
    </source>
</evidence>
<dbReference type="GO" id="GO:0045540">
    <property type="term" value="P:regulation of cholesterol biosynthetic process"/>
    <property type="evidence" value="ECO:0007669"/>
    <property type="project" value="TreeGrafter"/>
</dbReference>
<evidence type="ECO:0000256" key="3">
    <source>
        <dbReference type="ARBA" id="ARBA00004653"/>
    </source>
</evidence>
<feature type="transmembrane region" description="Helical" evidence="22">
    <location>
        <begin position="311"/>
        <end position="335"/>
    </location>
</feature>
<evidence type="ECO:0000256" key="5">
    <source>
        <dbReference type="ARBA" id="ARBA00019541"/>
    </source>
</evidence>
<dbReference type="Gene3D" id="2.130.10.10">
    <property type="entry name" value="YVTN repeat-like/Quinoprotein amine dehydrogenase"/>
    <property type="match status" value="1"/>
</dbReference>
<evidence type="ECO:0000256" key="21">
    <source>
        <dbReference type="SAM" id="MobiDB-lite"/>
    </source>
</evidence>
<dbReference type="GO" id="GO:0032934">
    <property type="term" value="F:sterol binding"/>
    <property type="evidence" value="ECO:0007669"/>
    <property type="project" value="InterPro"/>
</dbReference>
<name>A0A9N9XVT5_PHYSR</name>
<evidence type="ECO:0000256" key="6">
    <source>
        <dbReference type="ARBA" id="ARBA00022548"/>
    </source>
</evidence>
<comment type="function">
    <text evidence="19">Escort protein required for cholesterol as well as lipid homeostasis. Regulates export of the SCAP-SREBP complex from the endoplasmic reticulum to the Golgi upon low cholesterol, thereby regulating the processing of sterol regulatory element-binding proteins (SREBPs) SREBF1/SREBP1 and SREBF2/SREBP2. At high sterol concentrations, formation of a ternary complex with INSIG (INSIG1 or INSIG2) leads to mask the ER export signal in SCAP, promoting retention of the complex in the endoplasmic reticulum. Low sterol concentrations trigger release of INSIG, a conformational change in the SSD domain of SCAP, unmasking of the ER export signal, promoting recruitment into COPII-coated vesicles and transport of the SCAP-SREBP to the Golgi: in the Golgi, SREBPs are then processed, releasing the transcription factor fragment of SREBPs from the membrane, its import into the nucleus and up-regulation of LDLR, INSIG1 and the mevalonate pathway. Binds cholesterol via its SSD domain.</text>
</comment>
<evidence type="ECO:0000313" key="25">
    <source>
        <dbReference type="Proteomes" id="UP001153712"/>
    </source>
</evidence>
<keyword evidence="12" id="KW-0333">Golgi apparatus</keyword>
<dbReference type="PANTHER" id="PTHR46378">
    <property type="entry name" value="STEROL REGULATORY ELEMENT-BINDING PROTEIN CLEAVAGE-ACTIVATING PROTEIN"/>
    <property type="match status" value="1"/>
</dbReference>
<dbReference type="GO" id="GO:0005789">
    <property type="term" value="C:endoplasmic reticulum membrane"/>
    <property type="evidence" value="ECO:0007669"/>
    <property type="project" value="UniProtKB-SubCell"/>
</dbReference>
<keyword evidence="7 20" id="KW-0853">WD repeat</keyword>
<evidence type="ECO:0000256" key="11">
    <source>
        <dbReference type="ARBA" id="ARBA00022989"/>
    </source>
</evidence>
<feature type="transmembrane region" description="Helical" evidence="22">
    <location>
        <begin position="416"/>
        <end position="438"/>
    </location>
</feature>
<evidence type="ECO:0000256" key="12">
    <source>
        <dbReference type="ARBA" id="ARBA00023034"/>
    </source>
</evidence>
<dbReference type="InterPro" id="IPR053958">
    <property type="entry name" value="HMGCR/SNAP/NPC1-like_SSD"/>
</dbReference>
<dbReference type="PROSITE" id="PS50082">
    <property type="entry name" value="WD_REPEATS_2"/>
    <property type="match status" value="1"/>
</dbReference>
<feature type="repeat" description="WD" evidence="20">
    <location>
        <begin position="1131"/>
        <end position="1170"/>
    </location>
</feature>
<keyword evidence="25" id="KW-1185">Reference proteome</keyword>
<dbReference type="InterPro" id="IPR015943">
    <property type="entry name" value="WD40/YVTN_repeat-like_dom_sf"/>
</dbReference>
<keyword evidence="14" id="KW-0446">Lipid-binding</keyword>
<dbReference type="GO" id="GO:0008203">
    <property type="term" value="P:cholesterol metabolic process"/>
    <property type="evidence" value="ECO:0007669"/>
    <property type="project" value="UniProtKB-KW"/>
</dbReference>
<evidence type="ECO:0000256" key="16">
    <source>
        <dbReference type="ARBA" id="ARBA00023166"/>
    </source>
</evidence>
<evidence type="ECO:0000256" key="18">
    <source>
        <dbReference type="ARBA" id="ARBA00023221"/>
    </source>
</evidence>
<protein>
    <recommendedName>
        <fullName evidence="5">Sterol regulatory element-binding protein cleavage-activating protein</fullName>
    </recommendedName>
</protein>
<gene>
    <name evidence="24" type="ORF">PHYEVI_LOCUS10275</name>
</gene>
<dbReference type="PANTHER" id="PTHR46378:SF1">
    <property type="entry name" value="STEROL REGULATORY ELEMENT-BINDING PROTEIN CLEAVAGE-ACTIVATING PROTEIN"/>
    <property type="match status" value="1"/>
</dbReference>
<dbReference type="InterPro" id="IPR000731">
    <property type="entry name" value="SSD"/>
</dbReference>
<dbReference type="GO" id="GO:0012507">
    <property type="term" value="C:ER to Golgi transport vesicle membrane"/>
    <property type="evidence" value="ECO:0007669"/>
    <property type="project" value="UniProtKB-SubCell"/>
</dbReference>
<evidence type="ECO:0000259" key="23">
    <source>
        <dbReference type="PROSITE" id="PS50156"/>
    </source>
</evidence>
<dbReference type="InterPro" id="IPR030225">
    <property type="entry name" value="SCAP"/>
</dbReference>
<keyword evidence="10" id="KW-0256">Endoplasmic reticulum</keyword>
<feature type="transmembrane region" description="Helical" evidence="22">
    <location>
        <begin position="347"/>
        <end position="368"/>
    </location>
</feature>
<evidence type="ECO:0000256" key="15">
    <source>
        <dbReference type="ARBA" id="ARBA00023136"/>
    </source>
</evidence>
<dbReference type="GO" id="GO:0000139">
    <property type="term" value="C:Golgi membrane"/>
    <property type="evidence" value="ECO:0007669"/>
    <property type="project" value="UniProtKB-SubCell"/>
</dbReference>
<dbReference type="GO" id="GO:0032936">
    <property type="term" value="C:SREBP-SCAP complex"/>
    <property type="evidence" value="ECO:0007669"/>
    <property type="project" value="TreeGrafter"/>
</dbReference>